<dbReference type="Pfam" id="PF08327">
    <property type="entry name" value="AHSA1"/>
    <property type="match status" value="1"/>
</dbReference>
<comment type="similarity">
    <text evidence="1">Belongs to the AHA1 family.</text>
</comment>
<sequence>MNSQHYTASFSVAQSPAAVFAAVTNPRAWWSEEIKGPTDRLGAEFNYHYQDIHRARFRITEFVPNTKVVWHVLANEFNFVKDKTEWTGTDVVFEIADRGDGTELRFTHLGLTPTYECYDVCSDAWGTYVRGSLRDLISKGKGTPNPIGESELVNHQHQARLGQRVG</sequence>
<evidence type="ECO:0000256" key="1">
    <source>
        <dbReference type="ARBA" id="ARBA00006817"/>
    </source>
</evidence>
<dbReference type="AlphaFoldDB" id="A0A538TGA9"/>
<dbReference type="InterPro" id="IPR013538">
    <property type="entry name" value="ASHA1/2-like_C"/>
</dbReference>
<dbReference type="Proteomes" id="UP000316609">
    <property type="component" value="Unassembled WGS sequence"/>
</dbReference>
<dbReference type="CDD" id="cd07814">
    <property type="entry name" value="SRPBCC_CalC_Aha1-like"/>
    <property type="match status" value="1"/>
</dbReference>
<organism evidence="4 5">
    <name type="scientific">Eiseniibacteriota bacterium</name>
    <dbReference type="NCBI Taxonomy" id="2212470"/>
    <lineage>
        <taxon>Bacteria</taxon>
        <taxon>Candidatus Eiseniibacteriota</taxon>
    </lineage>
</organism>
<name>A0A538TGA9_UNCEI</name>
<dbReference type="InterPro" id="IPR023393">
    <property type="entry name" value="START-like_dom_sf"/>
</dbReference>
<proteinExistence type="inferred from homology"/>
<evidence type="ECO:0000313" key="4">
    <source>
        <dbReference type="EMBL" id="TMQ62662.1"/>
    </source>
</evidence>
<evidence type="ECO:0000259" key="3">
    <source>
        <dbReference type="Pfam" id="PF08327"/>
    </source>
</evidence>
<evidence type="ECO:0000313" key="5">
    <source>
        <dbReference type="Proteomes" id="UP000316609"/>
    </source>
</evidence>
<evidence type="ECO:0000256" key="2">
    <source>
        <dbReference type="SAM" id="MobiDB-lite"/>
    </source>
</evidence>
<protein>
    <submittedName>
        <fullName evidence="4">SRPBCC domain-containing protein</fullName>
    </submittedName>
</protein>
<dbReference type="EMBL" id="VBOY01000126">
    <property type="protein sequence ID" value="TMQ62662.1"/>
    <property type="molecule type" value="Genomic_DNA"/>
</dbReference>
<dbReference type="SUPFAM" id="SSF55961">
    <property type="entry name" value="Bet v1-like"/>
    <property type="match status" value="1"/>
</dbReference>
<dbReference type="Gene3D" id="3.30.530.20">
    <property type="match status" value="1"/>
</dbReference>
<feature type="region of interest" description="Disordered" evidence="2">
    <location>
        <begin position="144"/>
        <end position="166"/>
    </location>
</feature>
<feature type="domain" description="Activator of Hsp90 ATPase homologue 1/2-like C-terminal" evidence="3">
    <location>
        <begin position="15"/>
        <end position="134"/>
    </location>
</feature>
<accession>A0A538TGA9</accession>
<gene>
    <name evidence="4" type="ORF">E6K78_11370</name>
</gene>
<reference evidence="4 5" key="1">
    <citation type="journal article" date="2019" name="Nat. Microbiol.">
        <title>Mediterranean grassland soil C-N compound turnover is dependent on rainfall and depth, and is mediated by genomically divergent microorganisms.</title>
        <authorList>
            <person name="Diamond S."/>
            <person name="Andeer P.F."/>
            <person name="Li Z."/>
            <person name="Crits-Christoph A."/>
            <person name="Burstein D."/>
            <person name="Anantharaman K."/>
            <person name="Lane K.R."/>
            <person name="Thomas B.C."/>
            <person name="Pan C."/>
            <person name="Northen T.R."/>
            <person name="Banfield J.F."/>
        </authorList>
    </citation>
    <scope>NUCLEOTIDE SEQUENCE [LARGE SCALE GENOMIC DNA]</scope>
    <source>
        <strain evidence="4">WS_8</strain>
    </source>
</reference>
<comment type="caution">
    <text evidence="4">The sequence shown here is derived from an EMBL/GenBank/DDBJ whole genome shotgun (WGS) entry which is preliminary data.</text>
</comment>